<evidence type="ECO:0000313" key="5">
    <source>
        <dbReference type="Proteomes" id="UP000375690"/>
    </source>
</evidence>
<dbReference type="AlphaFoldDB" id="A0A5M5C489"/>
<organism evidence="2 4">
    <name type="scientific">Bacteroides ovatus</name>
    <dbReference type="NCBI Taxonomy" id="28116"/>
    <lineage>
        <taxon>Bacteria</taxon>
        <taxon>Pseudomonadati</taxon>
        <taxon>Bacteroidota</taxon>
        <taxon>Bacteroidia</taxon>
        <taxon>Bacteroidales</taxon>
        <taxon>Bacteroidaceae</taxon>
        <taxon>Bacteroides</taxon>
    </lineage>
</organism>
<evidence type="ECO:0000256" key="1">
    <source>
        <dbReference type="SAM" id="Phobius"/>
    </source>
</evidence>
<feature type="transmembrane region" description="Helical" evidence="1">
    <location>
        <begin position="40"/>
        <end position="60"/>
    </location>
</feature>
<evidence type="ECO:0000313" key="2">
    <source>
        <dbReference type="EMBL" id="KAA3950912.1"/>
    </source>
</evidence>
<proteinExistence type="predicted"/>
<dbReference type="RefSeq" id="WP_008777299.1">
    <property type="nucleotide sequence ID" value="NZ_CAAKNR010000111.1"/>
</dbReference>
<dbReference type="Proteomes" id="UP000323717">
    <property type="component" value="Unassembled WGS sequence"/>
</dbReference>
<sequence length="144" mass="17149">MVNISKTKRNFIWWHTLFAVISGALGAVILHFALPGHYFGGYPFIPIYFYFFGLFSIYAFDTCRRHAPQRMLLLYLATKMIKMILSLILVLIYCLAVREEARAFLLTFILFYLIYLVFETWFFFSFELNQKRKKKNKKKNETVA</sequence>
<protein>
    <submittedName>
        <fullName evidence="2">Uncharacterized protein</fullName>
    </submittedName>
</protein>
<reference evidence="4 5" key="1">
    <citation type="journal article" date="2019" name="Nat. Med.">
        <title>A library of human gut bacterial isolates paired with longitudinal multiomics data enables mechanistic microbiome research.</title>
        <authorList>
            <person name="Poyet M."/>
            <person name="Groussin M."/>
            <person name="Gibbons S.M."/>
            <person name="Avila-Pacheco J."/>
            <person name="Jiang X."/>
            <person name="Kearney S.M."/>
            <person name="Perrotta A.R."/>
            <person name="Berdy B."/>
            <person name="Zhao S."/>
            <person name="Lieberman T.D."/>
            <person name="Swanson P.K."/>
            <person name="Smith M."/>
            <person name="Roesemann S."/>
            <person name="Alexander J.E."/>
            <person name="Rich S.A."/>
            <person name="Livny J."/>
            <person name="Vlamakis H."/>
            <person name="Clish C."/>
            <person name="Bullock K."/>
            <person name="Deik A."/>
            <person name="Scott J."/>
            <person name="Pierce K.A."/>
            <person name="Xavier R.J."/>
            <person name="Alm E.J."/>
        </authorList>
    </citation>
    <scope>NUCLEOTIDE SEQUENCE [LARGE SCALE GENOMIC DNA]</scope>
    <source>
        <strain evidence="2 4">BIOML-A163</strain>
        <strain evidence="3 5">BIOML-A2</strain>
    </source>
</reference>
<keyword evidence="1" id="KW-1133">Transmembrane helix</keyword>
<accession>A0A5M5C489</accession>
<feature type="transmembrane region" description="Helical" evidence="1">
    <location>
        <begin position="12"/>
        <end position="34"/>
    </location>
</feature>
<keyword evidence="1" id="KW-0812">Transmembrane</keyword>
<gene>
    <name evidence="3" type="ORF">F3B53_25045</name>
    <name evidence="2" type="ORF">F3D71_14560</name>
</gene>
<feature type="transmembrane region" description="Helical" evidence="1">
    <location>
        <begin position="72"/>
        <end position="98"/>
    </location>
</feature>
<feature type="transmembrane region" description="Helical" evidence="1">
    <location>
        <begin position="104"/>
        <end position="128"/>
    </location>
</feature>
<evidence type="ECO:0000313" key="4">
    <source>
        <dbReference type="Proteomes" id="UP000323717"/>
    </source>
</evidence>
<evidence type="ECO:0000313" key="3">
    <source>
        <dbReference type="EMBL" id="KAB1318975.1"/>
    </source>
</evidence>
<dbReference type="Proteomes" id="UP000375690">
    <property type="component" value="Unassembled WGS sequence"/>
</dbReference>
<name>A0A5M5C489_BACOV</name>
<keyword evidence="1" id="KW-0472">Membrane</keyword>
<dbReference type="EMBL" id="VWFC01000053">
    <property type="protein sequence ID" value="KAB1318975.1"/>
    <property type="molecule type" value="Genomic_DNA"/>
</dbReference>
<dbReference type="EMBL" id="VWLE01000204">
    <property type="protein sequence ID" value="KAA3950912.1"/>
    <property type="molecule type" value="Genomic_DNA"/>
</dbReference>
<comment type="caution">
    <text evidence="2">The sequence shown here is derived from an EMBL/GenBank/DDBJ whole genome shotgun (WGS) entry which is preliminary data.</text>
</comment>